<evidence type="ECO:0000256" key="6">
    <source>
        <dbReference type="ARBA" id="ARBA00023211"/>
    </source>
</evidence>
<keyword evidence="10" id="KW-1185">Reference proteome</keyword>
<comment type="cofactor">
    <cofactor evidence="1">
        <name>Mn(2+)</name>
        <dbReference type="ChEBI" id="CHEBI:29035"/>
    </cofactor>
</comment>
<keyword evidence="6" id="KW-0464">Manganese</keyword>
<dbReference type="PANTHER" id="PTHR12318">
    <property type="entry name" value="TESTOSTERONE-REGULATED PROTEIN RP2"/>
    <property type="match status" value="1"/>
</dbReference>
<feature type="domain" description="Nudix hydrolase" evidence="8">
    <location>
        <begin position="26"/>
        <end position="240"/>
    </location>
</feature>
<dbReference type="InterPro" id="IPR000086">
    <property type="entry name" value="NUDIX_hydrolase_dom"/>
</dbReference>
<feature type="region of interest" description="Disordered" evidence="7">
    <location>
        <begin position="1"/>
        <end position="22"/>
    </location>
</feature>
<sequence>MSRVHGAISNDDADRIDPTETTGYNGGRMAASVILLRDGVHGLEVWVQERVHTMRNYAGMTVFPGGGVDKRDFPPRSWDSGNLWEGPSVVSVARKLGVTKYKAHALVFAAVRELFEETGTLLAVHADGTEISDAGPYHEARKALVSHELSLTEVLLEHDLKVRSDLVMPWARWVGQSESGTWFDNYSFLAVAPEGQQPDGDTTEADDANWFSPRLLIEGWRNGLVRMVIPNWAQLKELKQFDTVAAAVAAARYAVIKPVVGDPTEDPRYHEFFTSTPEDRIGHGPRR</sequence>
<comment type="cofactor">
    <cofactor evidence="2">
        <name>Mg(2+)</name>
        <dbReference type="ChEBI" id="CHEBI:18420"/>
    </cofactor>
</comment>
<dbReference type="CDD" id="cd18870">
    <property type="entry name" value="NUDIX_AcylCoAdiphos_Nudt19"/>
    <property type="match status" value="1"/>
</dbReference>
<organism evidence="9 10">
    <name type="scientific">Corynebacterium guangdongense</name>
    <dbReference type="NCBI Taxonomy" id="1783348"/>
    <lineage>
        <taxon>Bacteria</taxon>
        <taxon>Bacillati</taxon>
        <taxon>Actinomycetota</taxon>
        <taxon>Actinomycetes</taxon>
        <taxon>Mycobacteriales</taxon>
        <taxon>Corynebacteriaceae</taxon>
        <taxon>Corynebacterium</taxon>
    </lineage>
</organism>
<evidence type="ECO:0000256" key="5">
    <source>
        <dbReference type="ARBA" id="ARBA00022842"/>
    </source>
</evidence>
<dbReference type="EMBL" id="JAVDXZ010000001">
    <property type="protein sequence ID" value="MDR7329132.1"/>
    <property type="molecule type" value="Genomic_DNA"/>
</dbReference>
<dbReference type="PROSITE" id="PS51462">
    <property type="entry name" value="NUDIX"/>
    <property type="match status" value="1"/>
</dbReference>
<gene>
    <name evidence="9" type="ORF">J2S39_000808</name>
</gene>
<comment type="caution">
    <text evidence="9">The sequence shown here is derived from an EMBL/GenBank/DDBJ whole genome shotgun (WGS) entry which is preliminary data.</text>
</comment>
<name>A0ABU1ZW16_9CORY</name>
<dbReference type="Proteomes" id="UP001180840">
    <property type="component" value="Unassembled WGS sequence"/>
</dbReference>
<feature type="region of interest" description="Disordered" evidence="7">
    <location>
        <begin position="267"/>
        <end position="287"/>
    </location>
</feature>
<dbReference type="PANTHER" id="PTHR12318:SF0">
    <property type="entry name" value="ACYL-COENZYME A DIPHOSPHATASE NUDT19"/>
    <property type="match status" value="1"/>
</dbReference>
<evidence type="ECO:0000256" key="4">
    <source>
        <dbReference type="ARBA" id="ARBA00022801"/>
    </source>
</evidence>
<dbReference type="SUPFAM" id="SSF55811">
    <property type="entry name" value="Nudix"/>
    <property type="match status" value="1"/>
</dbReference>
<evidence type="ECO:0000256" key="1">
    <source>
        <dbReference type="ARBA" id="ARBA00001936"/>
    </source>
</evidence>
<keyword evidence="3" id="KW-0479">Metal-binding</keyword>
<evidence type="ECO:0000259" key="8">
    <source>
        <dbReference type="PROSITE" id="PS51462"/>
    </source>
</evidence>
<accession>A0ABU1ZW16</accession>
<dbReference type="InterPro" id="IPR015797">
    <property type="entry name" value="NUDIX_hydrolase-like_dom_sf"/>
</dbReference>
<reference evidence="9" key="1">
    <citation type="submission" date="2023-07" db="EMBL/GenBank/DDBJ databases">
        <title>Sequencing the genomes of 1000 actinobacteria strains.</title>
        <authorList>
            <person name="Klenk H.-P."/>
        </authorList>
    </citation>
    <scope>NUCLEOTIDE SEQUENCE</scope>
    <source>
        <strain evidence="9">DSM 107476</strain>
    </source>
</reference>
<protein>
    <submittedName>
        <fullName evidence="9">8-oxo-dGTP pyrophosphatase MutT (NUDIX family)</fullName>
    </submittedName>
</protein>
<proteinExistence type="predicted"/>
<dbReference type="InterPro" id="IPR039121">
    <property type="entry name" value="NUDT19"/>
</dbReference>
<evidence type="ECO:0000256" key="3">
    <source>
        <dbReference type="ARBA" id="ARBA00022723"/>
    </source>
</evidence>
<keyword evidence="4" id="KW-0378">Hydrolase</keyword>
<evidence type="ECO:0000256" key="2">
    <source>
        <dbReference type="ARBA" id="ARBA00001946"/>
    </source>
</evidence>
<dbReference type="RefSeq" id="WP_290198100.1">
    <property type="nucleotide sequence ID" value="NZ_CP047654.1"/>
</dbReference>
<evidence type="ECO:0000313" key="9">
    <source>
        <dbReference type="EMBL" id="MDR7329132.1"/>
    </source>
</evidence>
<keyword evidence="5" id="KW-0460">Magnesium</keyword>
<evidence type="ECO:0000313" key="10">
    <source>
        <dbReference type="Proteomes" id="UP001180840"/>
    </source>
</evidence>
<dbReference type="Gene3D" id="3.90.79.10">
    <property type="entry name" value="Nucleoside Triphosphate Pyrophosphohydrolase"/>
    <property type="match status" value="1"/>
</dbReference>
<evidence type="ECO:0000256" key="7">
    <source>
        <dbReference type="SAM" id="MobiDB-lite"/>
    </source>
</evidence>